<dbReference type="EMBL" id="CP043498">
    <property type="protein sequence ID" value="QFY59726.1"/>
    <property type="molecule type" value="Genomic_DNA"/>
</dbReference>
<name>A0A5Q0C1H4_9HYPH</name>
<proteinExistence type="predicted"/>
<organism evidence="1 2">
    <name type="scientific">Rhizobium grahamii</name>
    <dbReference type="NCBI Taxonomy" id="1120045"/>
    <lineage>
        <taxon>Bacteria</taxon>
        <taxon>Pseudomonadati</taxon>
        <taxon>Pseudomonadota</taxon>
        <taxon>Alphaproteobacteria</taxon>
        <taxon>Hyphomicrobiales</taxon>
        <taxon>Rhizobiaceae</taxon>
        <taxon>Rhizobium/Agrobacterium group</taxon>
        <taxon>Rhizobium</taxon>
    </lineage>
</organism>
<dbReference type="KEGG" id="rgr:FZ934_04330"/>
<dbReference type="OrthoDB" id="8400796at2"/>
<keyword evidence="2" id="KW-1185">Reference proteome</keyword>
<dbReference type="RefSeq" id="WP_153270070.1">
    <property type="nucleotide sequence ID" value="NZ_CP043498.1"/>
</dbReference>
<sequence>MLRSPIFPRDLPLFSEDLDILSDVLDDICRHRQIARNSPRAEQIASRLIELYRQGVKDPKTLAALAKAYL</sequence>
<evidence type="ECO:0000313" key="2">
    <source>
        <dbReference type="Proteomes" id="UP000326881"/>
    </source>
</evidence>
<dbReference type="Proteomes" id="UP000326881">
    <property type="component" value="Chromosome"/>
</dbReference>
<reference evidence="1 2" key="1">
    <citation type="submission" date="2019-08" db="EMBL/GenBank/DDBJ databases">
        <title>Prosopis cineraria nodule microbiome.</title>
        <authorList>
            <person name="Ali R."/>
            <person name="Chaluvadi S.R."/>
            <person name="Wang X."/>
        </authorList>
    </citation>
    <scope>NUCLEOTIDE SEQUENCE [LARGE SCALE GENOMIC DNA]</scope>
    <source>
        <strain evidence="1 2">BG7</strain>
    </source>
</reference>
<gene>
    <name evidence="1" type="ORF">FZ934_04330</name>
</gene>
<protein>
    <submittedName>
        <fullName evidence="1">Uncharacterized protein</fullName>
    </submittedName>
</protein>
<dbReference type="AlphaFoldDB" id="A0A5Q0C1H4"/>
<accession>A0A5Q0C1H4</accession>
<evidence type="ECO:0000313" key="1">
    <source>
        <dbReference type="EMBL" id="QFY59726.1"/>
    </source>
</evidence>